<dbReference type="PROSITE" id="PS50853">
    <property type="entry name" value="FN3"/>
    <property type="match status" value="2"/>
</dbReference>
<evidence type="ECO:0000256" key="26">
    <source>
        <dbReference type="SAM" id="MobiDB-lite"/>
    </source>
</evidence>
<keyword evidence="19" id="KW-0393">Immunoglobulin domain</keyword>
<dbReference type="SMART" id="SM00409">
    <property type="entry name" value="IG"/>
    <property type="match status" value="2"/>
</dbReference>
<feature type="domain" description="Protein kinase" evidence="28">
    <location>
        <begin position="599"/>
        <end position="874"/>
    </location>
</feature>
<dbReference type="FunFam" id="2.60.40.10:FF:001050">
    <property type="entry name" value="MER proto-oncogene, tyrosine kinase"/>
    <property type="match status" value="1"/>
</dbReference>
<dbReference type="InterPro" id="IPR013151">
    <property type="entry name" value="Immunoglobulin_dom"/>
</dbReference>
<evidence type="ECO:0000256" key="8">
    <source>
        <dbReference type="ARBA" id="ARBA00022729"/>
    </source>
</evidence>
<dbReference type="PANTHER" id="PTHR24416">
    <property type="entry name" value="TYROSINE-PROTEIN KINASE RECEPTOR"/>
    <property type="match status" value="1"/>
</dbReference>
<dbReference type="InterPro" id="IPR007110">
    <property type="entry name" value="Ig-like_dom"/>
</dbReference>
<dbReference type="InterPro" id="IPR011009">
    <property type="entry name" value="Kinase-like_dom_sf"/>
</dbReference>
<evidence type="ECO:0000256" key="25">
    <source>
        <dbReference type="PROSITE-ProRule" id="PRU10141"/>
    </source>
</evidence>
<evidence type="ECO:0000256" key="20">
    <source>
        <dbReference type="ARBA" id="ARBA00051243"/>
    </source>
</evidence>
<reference evidence="31" key="2">
    <citation type="submission" date="2025-08" db="UniProtKB">
        <authorList>
            <consortium name="Ensembl"/>
        </authorList>
    </citation>
    <scope>IDENTIFICATION</scope>
</reference>
<evidence type="ECO:0000256" key="21">
    <source>
        <dbReference type="ARBA" id="ARBA00066004"/>
    </source>
</evidence>
<evidence type="ECO:0000313" key="32">
    <source>
        <dbReference type="Proteomes" id="UP000291020"/>
    </source>
</evidence>
<dbReference type="GO" id="GO:0007169">
    <property type="term" value="P:cell surface receptor protein tyrosine kinase signaling pathway"/>
    <property type="evidence" value="ECO:0007669"/>
    <property type="project" value="TreeGrafter"/>
</dbReference>
<dbReference type="GO" id="GO:0016477">
    <property type="term" value="P:cell migration"/>
    <property type="evidence" value="ECO:0007669"/>
    <property type="project" value="TreeGrafter"/>
</dbReference>
<keyword evidence="8" id="KW-0732">Signal</keyword>
<dbReference type="SUPFAM" id="SSF49265">
    <property type="entry name" value="Fibronectin type III"/>
    <property type="match status" value="1"/>
</dbReference>
<dbReference type="SUPFAM" id="SSF56112">
    <property type="entry name" value="Protein kinase-like (PK-like)"/>
    <property type="match status" value="1"/>
</dbReference>
<dbReference type="InterPro" id="IPR000719">
    <property type="entry name" value="Prot_kinase_dom"/>
</dbReference>
<reference evidence="32" key="1">
    <citation type="journal article" date="2017" name="PLoS ONE">
        <title>The Agassiz's desert tortoise genome provides a resource for the conservation of a threatened species.</title>
        <authorList>
            <person name="Tollis M."/>
            <person name="DeNardo D.F."/>
            <person name="Cornelius J.A."/>
            <person name="Dolby G.A."/>
            <person name="Edwards T."/>
            <person name="Henen B.T."/>
            <person name="Karl A.E."/>
            <person name="Murphy R.W."/>
            <person name="Kusumi K."/>
        </authorList>
    </citation>
    <scope>NUCLEOTIDE SEQUENCE [LARGE SCALE GENOMIC DNA]</scope>
</reference>
<keyword evidence="11" id="KW-0418">Kinase</keyword>
<keyword evidence="13 27" id="KW-1133">Transmembrane helix</keyword>
<protein>
    <recommendedName>
        <fullName evidence="22">Tyrosine-protein kinase Mer</fullName>
        <ecNumber evidence="3">2.7.10.1</ecNumber>
    </recommendedName>
    <alternativeName>
        <fullName evidence="23">Proto-oncogene c-Mer</fullName>
    </alternativeName>
    <alternativeName>
        <fullName evidence="24">Receptor tyrosine kinase MerTK</fullName>
    </alternativeName>
</protein>
<dbReference type="Proteomes" id="UP000291020">
    <property type="component" value="Unassembled WGS sequence"/>
</dbReference>
<dbReference type="PROSITE" id="PS50835">
    <property type="entry name" value="IG_LIKE"/>
    <property type="match status" value="2"/>
</dbReference>
<evidence type="ECO:0000256" key="17">
    <source>
        <dbReference type="ARBA" id="ARBA00023170"/>
    </source>
</evidence>
<evidence type="ECO:0000259" key="28">
    <source>
        <dbReference type="PROSITE" id="PS50011"/>
    </source>
</evidence>
<comment type="catalytic activity">
    <reaction evidence="20">
        <text>L-tyrosyl-[protein] + ATP = O-phospho-L-tyrosyl-[protein] + ADP + H(+)</text>
        <dbReference type="Rhea" id="RHEA:10596"/>
        <dbReference type="Rhea" id="RHEA-COMP:10136"/>
        <dbReference type="Rhea" id="RHEA-COMP:20101"/>
        <dbReference type="ChEBI" id="CHEBI:15378"/>
        <dbReference type="ChEBI" id="CHEBI:30616"/>
        <dbReference type="ChEBI" id="CHEBI:46858"/>
        <dbReference type="ChEBI" id="CHEBI:61978"/>
        <dbReference type="ChEBI" id="CHEBI:456216"/>
        <dbReference type="EC" id="2.7.10.1"/>
    </reaction>
</comment>
<dbReference type="GO" id="GO:0005524">
    <property type="term" value="F:ATP binding"/>
    <property type="evidence" value="ECO:0007669"/>
    <property type="project" value="UniProtKB-UniRule"/>
</dbReference>
<evidence type="ECO:0000256" key="19">
    <source>
        <dbReference type="ARBA" id="ARBA00023319"/>
    </source>
</evidence>
<accession>A0A452HLA6</accession>
<proteinExistence type="inferred from homology"/>
<feature type="domain" description="Fibronectin type-III" evidence="30">
    <location>
        <begin position="398"/>
        <end position="495"/>
    </location>
</feature>
<keyword evidence="12 25" id="KW-0067">ATP-binding</keyword>
<keyword evidence="4" id="KW-1003">Cell membrane</keyword>
<dbReference type="FunFam" id="2.60.40.10:FF:000902">
    <property type="entry name" value="MER proto-oncogene, tyrosine kinase"/>
    <property type="match status" value="1"/>
</dbReference>
<keyword evidence="10 25" id="KW-0547">Nucleotide-binding</keyword>
<evidence type="ECO:0000256" key="15">
    <source>
        <dbReference type="ARBA" id="ARBA00023137"/>
    </source>
</evidence>
<evidence type="ECO:0000256" key="9">
    <source>
        <dbReference type="ARBA" id="ARBA00022737"/>
    </source>
</evidence>
<feature type="domain" description="Ig-like" evidence="29">
    <location>
        <begin position="105"/>
        <end position="197"/>
    </location>
</feature>
<evidence type="ECO:0000256" key="16">
    <source>
        <dbReference type="ARBA" id="ARBA00023157"/>
    </source>
</evidence>
<evidence type="ECO:0000256" key="12">
    <source>
        <dbReference type="ARBA" id="ARBA00022840"/>
    </source>
</evidence>
<dbReference type="SMART" id="SM00060">
    <property type="entry name" value="FN3"/>
    <property type="match status" value="2"/>
</dbReference>
<dbReference type="InterPro" id="IPR050122">
    <property type="entry name" value="RTK"/>
</dbReference>
<dbReference type="InterPro" id="IPR003599">
    <property type="entry name" value="Ig_sub"/>
</dbReference>
<evidence type="ECO:0000256" key="18">
    <source>
        <dbReference type="ARBA" id="ARBA00023180"/>
    </source>
</evidence>
<keyword evidence="16" id="KW-1015">Disulfide bond</keyword>
<keyword evidence="9" id="KW-0677">Repeat</keyword>
<evidence type="ECO:0000313" key="31">
    <source>
        <dbReference type="Ensembl" id="ENSGAGP00000015720.1"/>
    </source>
</evidence>
<keyword evidence="18" id="KW-0325">Glycoprotein</keyword>
<dbReference type="InterPro" id="IPR020635">
    <property type="entry name" value="Tyr_kinase_cat_dom"/>
</dbReference>
<dbReference type="GO" id="GO:0005886">
    <property type="term" value="C:plasma membrane"/>
    <property type="evidence" value="ECO:0007669"/>
    <property type="project" value="UniProtKB-SubCell"/>
</dbReference>
<comment type="subunit">
    <text evidence="21">Interacts (upon activation) with TNK2; stimulates TNK2 autophosphorylation. Interacts (via N-terminus) with extracellular ligands LGALS3, TUB, TULP1 and GAS6. Interacts with VAV1 in a phosphotyrosine-independent manner. Interacts with TIMD4; this interaction enhances TIMD4-mediated efferocytosis.</text>
</comment>
<dbReference type="PROSITE" id="PS00107">
    <property type="entry name" value="PROTEIN_KINASE_ATP"/>
    <property type="match status" value="1"/>
</dbReference>
<dbReference type="InterPro" id="IPR036116">
    <property type="entry name" value="FN3_sf"/>
</dbReference>
<evidence type="ECO:0000259" key="29">
    <source>
        <dbReference type="PROSITE" id="PS50835"/>
    </source>
</evidence>
<dbReference type="AlphaFoldDB" id="A0A452HLA6"/>
<organism evidence="31 32">
    <name type="scientific">Gopherus agassizii</name>
    <name type="common">Agassiz's desert tortoise</name>
    <dbReference type="NCBI Taxonomy" id="38772"/>
    <lineage>
        <taxon>Eukaryota</taxon>
        <taxon>Metazoa</taxon>
        <taxon>Chordata</taxon>
        <taxon>Craniata</taxon>
        <taxon>Vertebrata</taxon>
        <taxon>Euteleostomi</taxon>
        <taxon>Archelosauria</taxon>
        <taxon>Testudinata</taxon>
        <taxon>Testudines</taxon>
        <taxon>Cryptodira</taxon>
        <taxon>Durocryptodira</taxon>
        <taxon>Testudinoidea</taxon>
        <taxon>Testudinidae</taxon>
        <taxon>Gopherus</taxon>
    </lineage>
</organism>
<evidence type="ECO:0000259" key="30">
    <source>
        <dbReference type="PROSITE" id="PS50853"/>
    </source>
</evidence>
<comment type="similarity">
    <text evidence="2">Belongs to the protein kinase superfamily. CAMK Ser/Thr protein kinase family.</text>
</comment>
<evidence type="ECO:0000256" key="10">
    <source>
        <dbReference type="ARBA" id="ARBA00022741"/>
    </source>
</evidence>
<dbReference type="Gene3D" id="2.60.40.10">
    <property type="entry name" value="Immunoglobulins"/>
    <property type="match status" value="4"/>
</dbReference>
<evidence type="ECO:0000256" key="2">
    <source>
        <dbReference type="ARBA" id="ARBA00006692"/>
    </source>
</evidence>
<evidence type="ECO:0000256" key="22">
    <source>
        <dbReference type="ARBA" id="ARBA00070212"/>
    </source>
</evidence>
<dbReference type="FunFam" id="2.60.40.10:FF:000834">
    <property type="entry name" value="Proto-oncogene tyrosine-protein kinase MER"/>
    <property type="match status" value="1"/>
</dbReference>
<keyword evidence="32" id="KW-1185">Reference proteome</keyword>
<dbReference type="InterPro" id="IPR036179">
    <property type="entry name" value="Ig-like_dom_sf"/>
</dbReference>
<evidence type="ECO:0000256" key="5">
    <source>
        <dbReference type="ARBA" id="ARBA00022553"/>
    </source>
</evidence>
<feature type="domain" description="Fibronectin type-III" evidence="30">
    <location>
        <begin position="298"/>
        <end position="393"/>
    </location>
</feature>
<dbReference type="SUPFAM" id="SSF48726">
    <property type="entry name" value="Immunoglobulin"/>
    <property type="match status" value="2"/>
</dbReference>
<dbReference type="GO" id="GO:0006909">
    <property type="term" value="P:phagocytosis"/>
    <property type="evidence" value="ECO:0007669"/>
    <property type="project" value="TreeGrafter"/>
</dbReference>
<dbReference type="InterPro" id="IPR001245">
    <property type="entry name" value="Ser-Thr/Tyr_kinase_cat_dom"/>
</dbReference>
<evidence type="ECO:0000256" key="27">
    <source>
        <dbReference type="SAM" id="Phobius"/>
    </source>
</evidence>
<dbReference type="InterPro" id="IPR013783">
    <property type="entry name" value="Ig-like_fold"/>
</dbReference>
<dbReference type="STRING" id="38772.ENSGAGP00000015720"/>
<dbReference type="GO" id="GO:0007399">
    <property type="term" value="P:nervous system development"/>
    <property type="evidence" value="ECO:0007669"/>
    <property type="project" value="TreeGrafter"/>
</dbReference>
<dbReference type="EC" id="2.7.10.1" evidence="3"/>
<dbReference type="PANTHER" id="PTHR24416:SF257">
    <property type="entry name" value="TYROSINE-PROTEIN KINASE MER"/>
    <property type="match status" value="1"/>
</dbReference>
<keyword evidence="14 27" id="KW-0472">Membrane</keyword>
<dbReference type="FunFam" id="3.30.200.20:FF:000111">
    <property type="entry name" value="Tyrosine-protein kinase receptor TYRO3"/>
    <property type="match status" value="1"/>
</dbReference>
<dbReference type="InterPro" id="IPR017441">
    <property type="entry name" value="Protein_kinase_ATP_BS"/>
</dbReference>
<keyword evidence="17" id="KW-0675">Receptor</keyword>
<evidence type="ECO:0000256" key="24">
    <source>
        <dbReference type="ARBA" id="ARBA00082356"/>
    </source>
</evidence>
<dbReference type="CDD" id="cd00096">
    <property type="entry name" value="Ig"/>
    <property type="match status" value="1"/>
</dbReference>
<keyword evidence="6" id="KW-0808">Transferase</keyword>
<dbReference type="Gene3D" id="3.30.200.20">
    <property type="entry name" value="Phosphorylase Kinase, domain 1"/>
    <property type="match status" value="1"/>
</dbReference>
<dbReference type="GO" id="GO:0043235">
    <property type="term" value="C:receptor complex"/>
    <property type="evidence" value="ECO:0007669"/>
    <property type="project" value="TreeGrafter"/>
</dbReference>
<evidence type="ECO:0000256" key="13">
    <source>
        <dbReference type="ARBA" id="ARBA00022989"/>
    </source>
</evidence>
<dbReference type="PROSITE" id="PS50011">
    <property type="entry name" value="PROTEIN_KINASE_DOM"/>
    <property type="match status" value="1"/>
</dbReference>
<evidence type="ECO:0000256" key="1">
    <source>
        <dbReference type="ARBA" id="ARBA00004251"/>
    </source>
</evidence>
<evidence type="ECO:0000256" key="23">
    <source>
        <dbReference type="ARBA" id="ARBA00077110"/>
    </source>
</evidence>
<keyword evidence="7 27" id="KW-0812">Transmembrane</keyword>
<evidence type="ECO:0000256" key="4">
    <source>
        <dbReference type="ARBA" id="ARBA00022475"/>
    </source>
</evidence>
<dbReference type="Pfam" id="PF00047">
    <property type="entry name" value="ig"/>
    <property type="match status" value="1"/>
</dbReference>
<dbReference type="CDD" id="cd00063">
    <property type="entry name" value="FN3"/>
    <property type="match status" value="2"/>
</dbReference>
<dbReference type="Pfam" id="PF07714">
    <property type="entry name" value="PK_Tyr_Ser-Thr"/>
    <property type="match status" value="1"/>
</dbReference>
<reference evidence="31" key="3">
    <citation type="submission" date="2025-09" db="UniProtKB">
        <authorList>
            <consortium name="Ensembl"/>
        </authorList>
    </citation>
    <scope>IDENTIFICATION</scope>
</reference>
<keyword evidence="5" id="KW-0597">Phosphoprotein</keyword>
<dbReference type="Gene3D" id="1.10.510.10">
    <property type="entry name" value="Transferase(Phosphotransferase) domain 1"/>
    <property type="match status" value="1"/>
</dbReference>
<comment type="subcellular location">
    <subcellularLocation>
        <location evidence="1">Cell membrane</location>
        <topology evidence="1">Single-pass type I membrane protein</topology>
    </subcellularLocation>
</comment>
<dbReference type="Pfam" id="PF13927">
    <property type="entry name" value="Ig_3"/>
    <property type="match status" value="1"/>
</dbReference>
<dbReference type="GO" id="GO:0004714">
    <property type="term" value="F:transmembrane receptor protein tyrosine kinase activity"/>
    <property type="evidence" value="ECO:0007669"/>
    <property type="project" value="UniProtKB-EC"/>
</dbReference>
<dbReference type="InterPro" id="IPR003961">
    <property type="entry name" value="FN3_dom"/>
</dbReference>
<dbReference type="FunFam" id="1.10.510.10:FF:000089">
    <property type="entry name" value="Tyrosine-protein kinase receptor TYRO3"/>
    <property type="match status" value="1"/>
</dbReference>
<sequence length="1009" mass="112155">MHLSWERASGAPSCQGVRPSTPPDLGAAWGGAPTDPQREEPSLTEASPFTQPCPFSPTPPLAVGRQQEPCCHCLSEGLGPAVSVKGVSAAMASAAHSLQQVKFNPTVGHILINEHKDFKFNCSIKGPQFLFNQDSAVISLWKDGKELQEPGRMSTRHYQVTDDVETTMVSTFSITNAQRSDNGSYSCKLKIHNEEIESDPIFVQMEGLPHFLRQPQSLNITRNRPFNLTCEAMGPPEPVQIYWFRNSSRVNDQPYISPSVLTLPGLSETAIFSCEAHNRKGLTASNEVQINIKRTPAAPADVRVLNRTAHSLVVSWVPGFDGYSPLHSCRLQVREAAALNKGSFLIWNTSVPPHRYHVQQLQPLAEYSIRVSCRNEVGWSSFSPWTLASTTEGAPSTPPLNVTVFFNESSSSLEVRWAKPHLGRKHGELQGYRLLHTWQNSKITQNRSSEAQQNATVTTVAIVVTNATYAVRVAAVTKGGIGPFSDPVVVFIPGDGFMASAPSSTPAPGNNHSFAIVLGFILGIVAIGLILYFSVIVRKRWMETKFGTAFHSDDSEHVVSYTAKKSYSRRAVELTLASLGVREELQQKLQDVVIDRDSLALGKILGEGEFGSVMEGHLSQPSGTVQKVAVKTMKLEDFSQREIEEFLSEAACMKDFDHPNVIRLLGVCIELSSRQVPKPMVVLPFMKYGDLHSFLLRSRFETGTRVRNSHVPLQTLLKFMVDIALGMEYLSTRQFLHRDLAARNCMLRDDMTVCVADFGLSKKIYSGDYYRQGRIAKMPVKWIAIESLADRVYTTKSDVWAFGVTMWEIATRGMTPYPGVQNHEIYDYLLHGHRLKQPEDCLDELYEVMYSCWRADPHERPAFPELKLHLEKLLESLPKVSGSEDVIYINTSLPEKSEELTEESEFPQTDMAFNRNYVTVSSSPKPDTTVVTAEVHESDQREERYILKGETDEQTAGSLTLEQGHAPLLQGTITRNGATWGPASMLLGNSLADELLYADDCSEDSEVLL</sequence>
<dbReference type="Ensembl" id="ENSGAGT00000017949.1">
    <property type="protein sequence ID" value="ENSGAGP00000015720.1"/>
    <property type="gene ID" value="ENSGAGG00000010943.1"/>
</dbReference>
<dbReference type="InterPro" id="IPR008266">
    <property type="entry name" value="Tyr_kinase_AS"/>
</dbReference>
<evidence type="ECO:0000256" key="6">
    <source>
        <dbReference type="ARBA" id="ARBA00022679"/>
    </source>
</evidence>
<name>A0A452HLA6_9SAUR</name>
<feature type="region of interest" description="Disordered" evidence="26">
    <location>
        <begin position="1"/>
        <end position="59"/>
    </location>
</feature>
<feature type="binding site" evidence="25">
    <location>
        <position position="631"/>
    </location>
    <ligand>
        <name>ATP</name>
        <dbReference type="ChEBI" id="CHEBI:30616"/>
    </ligand>
</feature>
<dbReference type="Pfam" id="PF00041">
    <property type="entry name" value="fn3"/>
    <property type="match status" value="2"/>
</dbReference>
<evidence type="ECO:0000256" key="7">
    <source>
        <dbReference type="ARBA" id="ARBA00022692"/>
    </source>
</evidence>
<keyword evidence="15" id="KW-0829">Tyrosine-protein kinase</keyword>
<evidence type="ECO:0000256" key="3">
    <source>
        <dbReference type="ARBA" id="ARBA00011902"/>
    </source>
</evidence>
<dbReference type="PROSITE" id="PS00109">
    <property type="entry name" value="PROTEIN_KINASE_TYR"/>
    <property type="match status" value="1"/>
</dbReference>
<evidence type="ECO:0000256" key="14">
    <source>
        <dbReference type="ARBA" id="ARBA00023136"/>
    </source>
</evidence>
<feature type="transmembrane region" description="Helical" evidence="27">
    <location>
        <begin position="514"/>
        <end position="537"/>
    </location>
</feature>
<evidence type="ECO:0000256" key="11">
    <source>
        <dbReference type="ARBA" id="ARBA00022777"/>
    </source>
</evidence>
<dbReference type="PRINTS" id="PR00109">
    <property type="entry name" value="TYRKINASE"/>
</dbReference>
<dbReference type="SMART" id="SM00219">
    <property type="entry name" value="TyrKc"/>
    <property type="match status" value="1"/>
</dbReference>
<dbReference type="FunFam" id="2.60.40.10:FF:000296">
    <property type="entry name" value="Tyrosine-protein kinase receptor TYRO3"/>
    <property type="match status" value="1"/>
</dbReference>
<feature type="domain" description="Ig-like" evidence="29">
    <location>
        <begin position="209"/>
        <end position="291"/>
    </location>
</feature>